<proteinExistence type="predicted"/>
<evidence type="ECO:0000313" key="2">
    <source>
        <dbReference type="Proteomes" id="UP001497680"/>
    </source>
</evidence>
<protein>
    <submittedName>
        <fullName evidence="1">Thioesterase family protein</fullName>
    </submittedName>
</protein>
<dbReference type="EMBL" id="MU394282">
    <property type="protein sequence ID" value="KAI6092958.1"/>
    <property type="molecule type" value="Genomic_DNA"/>
</dbReference>
<keyword evidence="2" id="KW-1185">Reference proteome</keyword>
<name>A0ACC0DK49_9PEZI</name>
<dbReference type="Proteomes" id="UP001497680">
    <property type="component" value="Unassembled WGS sequence"/>
</dbReference>
<evidence type="ECO:0000313" key="1">
    <source>
        <dbReference type="EMBL" id="KAI6092958.1"/>
    </source>
</evidence>
<sequence length="357" mass="39332">MAPKSTDWVCVPFSDAIKLDKLDSHTYRVKLDKNYCIGAVPNGGYVGSCMLAAASAYLSEINQPDALTAHFEYPARTSSGPAVITIEDVKLGRSLLSTLHITLWQGDLKSQKPWITPSVSRRAALAYATFTNLRTFSGMSMPTGYEASPAAALPEPLPDFEALKTSAGDAAWEIAKLPASSGLLNSLRNWHFYLPRGDPQTPGTLDMWIRATSGERITQAALPYIVDSFPFNMHAYLAAPELRELFLAPPSRKRTSKSASDDKKEDRDEEGQEEARASLWFPTVVMNLEVKMALPEEGVEWLAVRVTSKQIKDGRFDLEVQVRDAEGEIIALSHHVALILSMERNTAKRTSSDKSSL</sequence>
<accession>A0ACC0DK49</accession>
<gene>
    <name evidence="1" type="ORF">F4821DRAFT_223643</name>
</gene>
<organism evidence="1 2">
    <name type="scientific">Hypoxylon rubiginosum</name>
    <dbReference type="NCBI Taxonomy" id="110542"/>
    <lineage>
        <taxon>Eukaryota</taxon>
        <taxon>Fungi</taxon>
        <taxon>Dikarya</taxon>
        <taxon>Ascomycota</taxon>
        <taxon>Pezizomycotina</taxon>
        <taxon>Sordariomycetes</taxon>
        <taxon>Xylariomycetidae</taxon>
        <taxon>Xylariales</taxon>
        <taxon>Hypoxylaceae</taxon>
        <taxon>Hypoxylon</taxon>
    </lineage>
</organism>
<reference evidence="1 2" key="1">
    <citation type="journal article" date="2022" name="New Phytol.">
        <title>Ecological generalism drives hyperdiversity of secondary metabolite gene clusters in xylarialean endophytes.</title>
        <authorList>
            <person name="Franco M.E.E."/>
            <person name="Wisecaver J.H."/>
            <person name="Arnold A.E."/>
            <person name="Ju Y.M."/>
            <person name="Slot J.C."/>
            <person name="Ahrendt S."/>
            <person name="Moore L.P."/>
            <person name="Eastman K.E."/>
            <person name="Scott K."/>
            <person name="Konkel Z."/>
            <person name="Mondo S.J."/>
            <person name="Kuo A."/>
            <person name="Hayes R.D."/>
            <person name="Haridas S."/>
            <person name="Andreopoulos B."/>
            <person name="Riley R."/>
            <person name="LaButti K."/>
            <person name="Pangilinan J."/>
            <person name="Lipzen A."/>
            <person name="Amirebrahimi M."/>
            <person name="Yan J."/>
            <person name="Adam C."/>
            <person name="Keymanesh K."/>
            <person name="Ng V."/>
            <person name="Louie K."/>
            <person name="Northen T."/>
            <person name="Drula E."/>
            <person name="Henrissat B."/>
            <person name="Hsieh H.M."/>
            <person name="Youens-Clark K."/>
            <person name="Lutzoni F."/>
            <person name="Miadlikowska J."/>
            <person name="Eastwood D.C."/>
            <person name="Hamelin R.C."/>
            <person name="Grigoriev I.V."/>
            <person name="U'Ren J.M."/>
        </authorList>
    </citation>
    <scope>NUCLEOTIDE SEQUENCE [LARGE SCALE GENOMIC DNA]</scope>
    <source>
        <strain evidence="1 2">ER1909</strain>
    </source>
</reference>
<comment type="caution">
    <text evidence="1">The sequence shown here is derived from an EMBL/GenBank/DDBJ whole genome shotgun (WGS) entry which is preliminary data.</text>
</comment>